<dbReference type="GO" id="GO:0000428">
    <property type="term" value="C:DNA-directed RNA polymerase complex"/>
    <property type="evidence" value="ECO:0007669"/>
    <property type="project" value="UniProtKB-KW"/>
</dbReference>
<dbReference type="RefSeq" id="WP_126295539.1">
    <property type="nucleotide sequence ID" value="NZ_CP155468.1"/>
</dbReference>
<dbReference type="InterPro" id="IPR024596">
    <property type="entry name" value="RNApol_su_b/EpuA"/>
</dbReference>
<proteinExistence type="predicted"/>
<feature type="region of interest" description="Disordered" evidence="1">
    <location>
        <begin position="1"/>
        <end position="24"/>
    </location>
</feature>
<keyword evidence="2" id="KW-0812">Transmembrane</keyword>
<keyword evidence="2" id="KW-1133">Transmembrane helix</keyword>
<dbReference type="AlphaFoldDB" id="A0A3S0JRZ7"/>
<dbReference type="EMBL" id="RXNR01000058">
    <property type="protein sequence ID" value="RTQ89826.1"/>
    <property type="molecule type" value="Genomic_DNA"/>
</dbReference>
<dbReference type="Pfam" id="PF11772">
    <property type="entry name" value="EpuA"/>
    <property type="match status" value="1"/>
</dbReference>
<evidence type="ECO:0000256" key="1">
    <source>
        <dbReference type="SAM" id="MobiDB-lite"/>
    </source>
</evidence>
<protein>
    <submittedName>
        <fullName evidence="3">DNA-directed RNA polymerase subunit beta</fullName>
    </submittedName>
</protein>
<keyword evidence="3" id="KW-0804">Transcription</keyword>
<sequence length="88" mass="10207">MTNETKTNSVPQERKQKRSDKTKETSIRWMSFRLFPIWLRLVFILLLLFIAACAGLMIGYGVIGDGEPLDALKWKTWQHILDIVNGKE</sequence>
<feature type="transmembrane region" description="Helical" evidence="2">
    <location>
        <begin position="37"/>
        <end position="63"/>
    </location>
</feature>
<feature type="compositionally biased region" description="Polar residues" evidence="1">
    <location>
        <begin position="1"/>
        <end position="11"/>
    </location>
</feature>
<dbReference type="Proteomes" id="UP000276349">
    <property type="component" value="Unassembled WGS sequence"/>
</dbReference>
<accession>A0A3S0JRZ7</accession>
<evidence type="ECO:0000256" key="2">
    <source>
        <dbReference type="SAM" id="Phobius"/>
    </source>
</evidence>
<gene>
    <name evidence="3" type="ORF">EKG35_15940</name>
</gene>
<keyword evidence="2" id="KW-0472">Membrane</keyword>
<evidence type="ECO:0000313" key="3">
    <source>
        <dbReference type="EMBL" id="RTQ89826.1"/>
    </source>
</evidence>
<dbReference type="OrthoDB" id="2300232at2"/>
<keyword evidence="3" id="KW-0240">DNA-directed RNA polymerase</keyword>
<evidence type="ECO:0000313" key="4">
    <source>
        <dbReference type="Proteomes" id="UP000276349"/>
    </source>
</evidence>
<name>A0A3S0JRZ7_9BACI</name>
<reference evidence="3 4" key="1">
    <citation type="submission" date="2018-12" db="EMBL/GenBank/DDBJ databases">
        <authorList>
            <person name="Yu L."/>
        </authorList>
    </citation>
    <scope>NUCLEOTIDE SEQUENCE [LARGE SCALE GENOMIC DNA]</scope>
    <source>
        <strain evidence="3 4">S5H2222</strain>
    </source>
</reference>
<keyword evidence="4" id="KW-1185">Reference proteome</keyword>
<organism evidence="3 4">
    <name type="scientific">Lysinibacillus telephonicus</name>
    <dbReference type="NCBI Taxonomy" id="1714840"/>
    <lineage>
        <taxon>Bacteria</taxon>
        <taxon>Bacillati</taxon>
        <taxon>Bacillota</taxon>
        <taxon>Bacilli</taxon>
        <taxon>Bacillales</taxon>
        <taxon>Bacillaceae</taxon>
        <taxon>Lysinibacillus</taxon>
    </lineage>
</organism>
<comment type="caution">
    <text evidence="3">The sequence shown here is derived from an EMBL/GenBank/DDBJ whole genome shotgun (WGS) entry which is preliminary data.</text>
</comment>